<evidence type="ECO:0000256" key="5">
    <source>
        <dbReference type="ARBA" id="ARBA00022862"/>
    </source>
</evidence>
<feature type="domain" description="Thioredoxin" evidence="13">
    <location>
        <begin position="3"/>
        <end position="154"/>
    </location>
</feature>
<comment type="catalytic activity">
    <reaction evidence="12">
        <text>a hydroperoxide + [thioredoxin]-dithiol = an alcohol + [thioredoxin]-disulfide + H2O</text>
        <dbReference type="Rhea" id="RHEA:62620"/>
        <dbReference type="Rhea" id="RHEA-COMP:10698"/>
        <dbReference type="Rhea" id="RHEA-COMP:10700"/>
        <dbReference type="ChEBI" id="CHEBI:15377"/>
        <dbReference type="ChEBI" id="CHEBI:29950"/>
        <dbReference type="ChEBI" id="CHEBI:30879"/>
        <dbReference type="ChEBI" id="CHEBI:35924"/>
        <dbReference type="ChEBI" id="CHEBI:50058"/>
        <dbReference type="EC" id="1.11.1.24"/>
    </reaction>
</comment>
<dbReference type="EC" id="1.11.1.24" evidence="3"/>
<evidence type="ECO:0000256" key="2">
    <source>
        <dbReference type="ARBA" id="ARBA00011245"/>
    </source>
</evidence>
<keyword evidence="6 14" id="KW-0560">Oxidoreductase</keyword>
<dbReference type="InterPro" id="IPR013766">
    <property type="entry name" value="Thioredoxin_domain"/>
</dbReference>
<evidence type="ECO:0000313" key="15">
    <source>
        <dbReference type="Proteomes" id="UP001254257"/>
    </source>
</evidence>
<name>A0ABU3SDW9_9HYPH</name>
<keyword evidence="7" id="KW-1015">Disulfide bond</keyword>
<proteinExistence type="inferred from homology"/>
<keyword evidence="5" id="KW-0049">Antioxidant</keyword>
<evidence type="ECO:0000256" key="6">
    <source>
        <dbReference type="ARBA" id="ARBA00023002"/>
    </source>
</evidence>
<comment type="similarity">
    <text evidence="10">Belongs to the peroxiredoxin family. BCP/PrxQ subfamily.</text>
</comment>
<dbReference type="GO" id="GO:0140824">
    <property type="term" value="F:thioredoxin-dependent peroxiredoxin activity"/>
    <property type="evidence" value="ECO:0007669"/>
    <property type="project" value="UniProtKB-EC"/>
</dbReference>
<dbReference type="Pfam" id="PF00578">
    <property type="entry name" value="AhpC-TSA"/>
    <property type="match status" value="1"/>
</dbReference>
<gene>
    <name evidence="14" type="ORF">RKE40_24140</name>
</gene>
<keyword evidence="15" id="KW-1185">Reference proteome</keyword>
<dbReference type="CDD" id="cd03017">
    <property type="entry name" value="PRX_BCP"/>
    <property type="match status" value="1"/>
</dbReference>
<sequence length="154" mass="17039">MALNEGSFAPDFTLPKDGGGTVTLSELRGGKVVLYAYPKDDTQSCTLEATAFNGLRKAFAAAGTRIIGVSPDSVARHDRFKQKYDLEIDLLADEDRQMIDGYGLWVEKSMYGRTYMGVERTTFLIDSDGKIARIWRKVKVKGHAEEVLLAAETL</sequence>
<evidence type="ECO:0000256" key="11">
    <source>
        <dbReference type="ARBA" id="ARBA00042639"/>
    </source>
</evidence>
<reference evidence="14 15" key="1">
    <citation type="submission" date="2023-09" db="EMBL/GenBank/DDBJ databases">
        <title>Whole genome shotgun sequencing (WGS) of Bosea sp. ZW T0_25, isolated from stored onions (Allium cepa).</title>
        <authorList>
            <person name="Stoll D.A."/>
            <person name="Huch M."/>
        </authorList>
    </citation>
    <scope>NUCLEOTIDE SEQUENCE [LARGE SCALE GENOMIC DNA]</scope>
    <source>
        <strain evidence="14 15">ZW T0_25</strain>
    </source>
</reference>
<evidence type="ECO:0000256" key="4">
    <source>
        <dbReference type="ARBA" id="ARBA00022559"/>
    </source>
</evidence>
<evidence type="ECO:0000259" key="13">
    <source>
        <dbReference type="PROSITE" id="PS51352"/>
    </source>
</evidence>
<evidence type="ECO:0000256" key="10">
    <source>
        <dbReference type="ARBA" id="ARBA00038489"/>
    </source>
</evidence>
<dbReference type="InterPro" id="IPR050924">
    <property type="entry name" value="Peroxiredoxin_BCP/PrxQ"/>
</dbReference>
<dbReference type="PIRSF" id="PIRSF000239">
    <property type="entry name" value="AHPC"/>
    <property type="match status" value="1"/>
</dbReference>
<evidence type="ECO:0000256" key="12">
    <source>
        <dbReference type="ARBA" id="ARBA00049091"/>
    </source>
</evidence>
<dbReference type="Proteomes" id="UP001254257">
    <property type="component" value="Unassembled WGS sequence"/>
</dbReference>
<comment type="caution">
    <text evidence="14">The sequence shown here is derived from an EMBL/GenBank/DDBJ whole genome shotgun (WGS) entry which is preliminary data.</text>
</comment>
<dbReference type="RefSeq" id="WP_316020748.1">
    <property type="nucleotide sequence ID" value="NZ_JAWDID010000055.1"/>
</dbReference>
<keyword evidence="8" id="KW-0676">Redox-active center</keyword>
<dbReference type="InterPro" id="IPR000866">
    <property type="entry name" value="AhpC/TSA"/>
</dbReference>
<protein>
    <recommendedName>
        <fullName evidence="3">thioredoxin-dependent peroxiredoxin</fullName>
        <ecNumber evidence="3">1.11.1.24</ecNumber>
    </recommendedName>
    <alternativeName>
        <fullName evidence="9">Thioredoxin peroxidase</fullName>
    </alternativeName>
    <alternativeName>
        <fullName evidence="11">Thioredoxin-dependent peroxiredoxin Bcp</fullName>
    </alternativeName>
</protein>
<dbReference type="InterPro" id="IPR036249">
    <property type="entry name" value="Thioredoxin-like_sf"/>
</dbReference>
<dbReference type="EMBL" id="JAWDID010000055">
    <property type="protein sequence ID" value="MDU0342999.1"/>
    <property type="molecule type" value="Genomic_DNA"/>
</dbReference>
<dbReference type="PANTHER" id="PTHR42801">
    <property type="entry name" value="THIOREDOXIN-DEPENDENT PEROXIDE REDUCTASE"/>
    <property type="match status" value="1"/>
</dbReference>
<dbReference type="SUPFAM" id="SSF52833">
    <property type="entry name" value="Thioredoxin-like"/>
    <property type="match status" value="1"/>
</dbReference>
<evidence type="ECO:0000256" key="7">
    <source>
        <dbReference type="ARBA" id="ARBA00023157"/>
    </source>
</evidence>
<evidence type="ECO:0000256" key="3">
    <source>
        <dbReference type="ARBA" id="ARBA00013017"/>
    </source>
</evidence>
<organism evidence="14 15">
    <name type="scientific">Bosea rubneri</name>
    <dbReference type="NCBI Taxonomy" id="3075434"/>
    <lineage>
        <taxon>Bacteria</taxon>
        <taxon>Pseudomonadati</taxon>
        <taxon>Pseudomonadota</taxon>
        <taxon>Alphaproteobacteria</taxon>
        <taxon>Hyphomicrobiales</taxon>
        <taxon>Boseaceae</taxon>
        <taxon>Bosea</taxon>
    </lineage>
</organism>
<comment type="subunit">
    <text evidence="2">Monomer.</text>
</comment>
<comment type="function">
    <text evidence="1">Thiol-specific peroxidase that catalyzes the reduction of hydrogen peroxide and organic hydroperoxides to water and alcohols, respectively. Plays a role in cell protection against oxidative stress by detoxifying peroxides and as sensor of hydrogen peroxide-mediated signaling events.</text>
</comment>
<evidence type="ECO:0000256" key="1">
    <source>
        <dbReference type="ARBA" id="ARBA00003330"/>
    </source>
</evidence>
<dbReference type="PANTHER" id="PTHR42801:SF4">
    <property type="entry name" value="AHPC_TSA FAMILY PROTEIN"/>
    <property type="match status" value="1"/>
</dbReference>
<dbReference type="InterPro" id="IPR024706">
    <property type="entry name" value="Peroxiredoxin_AhpC-typ"/>
</dbReference>
<evidence type="ECO:0000256" key="8">
    <source>
        <dbReference type="ARBA" id="ARBA00023284"/>
    </source>
</evidence>
<accession>A0ABU3SDW9</accession>
<dbReference type="PROSITE" id="PS51352">
    <property type="entry name" value="THIOREDOXIN_2"/>
    <property type="match status" value="1"/>
</dbReference>
<evidence type="ECO:0000313" key="14">
    <source>
        <dbReference type="EMBL" id="MDU0342999.1"/>
    </source>
</evidence>
<keyword evidence="4 14" id="KW-0575">Peroxidase</keyword>
<evidence type="ECO:0000256" key="9">
    <source>
        <dbReference type="ARBA" id="ARBA00032824"/>
    </source>
</evidence>
<dbReference type="Gene3D" id="3.40.30.10">
    <property type="entry name" value="Glutaredoxin"/>
    <property type="match status" value="1"/>
</dbReference>